<proteinExistence type="predicted"/>
<dbReference type="RefSeq" id="WP_342809868.1">
    <property type="nucleotide sequence ID" value="NZ_JAOPJZ010000018.1"/>
</dbReference>
<comment type="caution">
    <text evidence="2">The sequence shown here is derived from an EMBL/GenBank/DDBJ whole genome shotgun (WGS) entry which is preliminary data.</text>
</comment>
<evidence type="ECO:0000256" key="1">
    <source>
        <dbReference type="SAM" id="MobiDB-lite"/>
    </source>
</evidence>
<keyword evidence="3" id="KW-1185">Reference proteome</keyword>
<organism evidence="2 3">
    <name type="scientific">Natronosalvus hydrolyticus</name>
    <dbReference type="NCBI Taxonomy" id="2979988"/>
    <lineage>
        <taxon>Archaea</taxon>
        <taxon>Methanobacteriati</taxon>
        <taxon>Methanobacteriota</taxon>
        <taxon>Stenosarchaea group</taxon>
        <taxon>Halobacteria</taxon>
        <taxon>Halobacteriales</taxon>
        <taxon>Natrialbaceae</taxon>
        <taxon>Natronosalvus</taxon>
    </lineage>
</organism>
<dbReference type="AlphaFoldDB" id="A0AAP2ZA81"/>
<dbReference type="EMBL" id="JAOPJZ010000018">
    <property type="protein sequence ID" value="MCU4753557.1"/>
    <property type="molecule type" value="Genomic_DNA"/>
</dbReference>
<feature type="compositionally biased region" description="Basic and acidic residues" evidence="1">
    <location>
        <begin position="1"/>
        <end position="14"/>
    </location>
</feature>
<name>A0AAP2ZA81_9EURY</name>
<accession>A0AAP2ZA81</accession>
<evidence type="ECO:0000313" key="3">
    <source>
        <dbReference type="Proteomes" id="UP001321047"/>
    </source>
</evidence>
<evidence type="ECO:0000313" key="2">
    <source>
        <dbReference type="EMBL" id="MCU4753557.1"/>
    </source>
</evidence>
<dbReference type="Proteomes" id="UP001321047">
    <property type="component" value="Unassembled WGS sequence"/>
</dbReference>
<protein>
    <submittedName>
        <fullName evidence="2">Uncharacterized protein</fullName>
    </submittedName>
</protein>
<sequence length="189" mass="20585">MTEKSQDATTDTRTDSLTNLETLTDPARFRNHDGVRYEERTETHADADHYRAHSRGMAVVGVTAADSSVLVATHLEEPVALLPNARLEDGEGWLAAAERAVETLTDEPIDVGPPVLIRDLEHRLEGDDTAHTTSHTVIFEAAPEADGATAANLTARTTCNWDADWVHSFPDGCTATPERAAADIRLFLE</sequence>
<reference evidence="2 3" key="1">
    <citation type="submission" date="2022-09" db="EMBL/GenBank/DDBJ databases">
        <title>Enrichment on poylsaccharides allowed isolation of novel metabolic and taxonomic groups of Haloarchaea.</title>
        <authorList>
            <person name="Sorokin D.Y."/>
            <person name="Elcheninov A.G."/>
            <person name="Khizhniak T.V."/>
            <person name="Kolganova T.V."/>
            <person name="Kublanov I.V."/>
        </authorList>
    </citation>
    <scope>NUCLEOTIDE SEQUENCE [LARGE SCALE GENOMIC DNA]</scope>
    <source>
        <strain evidence="2 3">AArc-curdl1</strain>
    </source>
</reference>
<feature type="region of interest" description="Disordered" evidence="1">
    <location>
        <begin position="1"/>
        <end position="21"/>
    </location>
</feature>
<gene>
    <name evidence="2" type="ORF">OB919_16460</name>
</gene>